<reference evidence="3" key="2">
    <citation type="journal article" date="2019" name="IMA Fungus">
        <title>Genome sequencing and comparison of five Tilletia species to identify candidate genes for the detection of regulated species infecting wheat.</title>
        <authorList>
            <person name="Nguyen H.D.T."/>
            <person name="Sultana T."/>
            <person name="Kesanakurti P."/>
            <person name="Hambleton S."/>
        </authorList>
    </citation>
    <scope>NUCLEOTIDE SEQUENCE</scope>
    <source>
        <strain evidence="3">DAOMC 238032</strain>
    </source>
</reference>
<evidence type="ECO:0000256" key="1">
    <source>
        <dbReference type="SAM" id="SignalP"/>
    </source>
</evidence>
<accession>A0A177V0F3</accession>
<dbReference type="Proteomes" id="UP000077671">
    <property type="component" value="Unassembled WGS sequence"/>
</dbReference>
<comment type="caution">
    <text evidence="3">The sequence shown here is derived from an EMBL/GenBank/DDBJ whole genome shotgun (WGS) entry which is preliminary data.</text>
</comment>
<keyword evidence="1" id="KW-0732">Signal</keyword>
<protein>
    <recommendedName>
        <fullName evidence="6">Cupin type-1 domain-containing protein</fullName>
    </recommendedName>
</protein>
<feature type="signal peptide" evidence="1">
    <location>
        <begin position="1"/>
        <end position="23"/>
    </location>
</feature>
<evidence type="ECO:0000313" key="2">
    <source>
        <dbReference type="EMBL" id="CAD6913102.1"/>
    </source>
</evidence>
<evidence type="ECO:0000313" key="3">
    <source>
        <dbReference type="EMBL" id="KAE8261261.1"/>
    </source>
</evidence>
<gene>
    <name evidence="3" type="ORF">A4X03_0g3407</name>
    <name evidence="2" type="ORF">JKIAZH3_G1816</name>
</gene>
<proteinExistence type="predicted"/>
<dbReference type="AlphaFoldDB" id="A0A177V0F3"/>
<evidence type="ECO:0000313" key="4">
    <source>
        <dbReference type="Proteomes" id="UP000077671"/>
    </source>
</evidence>
<evidence type="ECO:0008006" key="6">
    <source>
        <dbReference type="Google" id="ProtNLM"/>
    </source>
</evidence>
<feature type="chain" id="PRO_5044550229" description="Cupin type-1 domain-containing protein" evidence="1">
    <location>
        <begin position="24"/>
        <end position="205"/>
    </location>
</feature>
<dbReference type="EMBL" id="CAJHJG010001514">
    <property type="protein sequence ID" value="CAD6913102.1"/>
    <property type="molecule type" value="Genomic_DNA"/>
</dbReference>
<reference evidence="2" key="3">
    <citation type="submission" date="2020-10" db="EMBL/GenBank/DDBJ databases">
        <authorList>
            <person name="Sedaghatjoo S."/>
        </authorList>
    </citation>
    <scope>NUCLEOTIDE SEQUENCE</scope>
    <source>
        <strain evidence="2">AZH3</strain>
    </source>
</reference>
<evidence type="ECO:0000313" key="5">
    <source>
        <dbReference type="Proteomes" id="UP000836402"/>
    </source>
</evidence>
<name>A0A177V0F3_9BASI</name>
<sequence length="205" mass="21066">MIFSTSLFSAVLAALALSSAAQASSVEELPNRAKSSSSLPDHLIFTAVLGGPAHLSPTSNASDPNAAVSRFECWQLSRAFQVSPQQGTTGSVQTQLGNLANATYTYFPSLSPGTAHVAPYPQYVFIISGGAAIRLPNDTATVRGGAGLGVIAADSSSKTGHFSDWDAGTTVLQIPFEAGAFPPHTVLHQGACKPATNLGYNSTTA</sequence>
<organism evidence="3 4">
    <name type="scientific">Tilletia caries</name>
    <name type="common">wheat bunt fungus</name>
    <dbReference type="NCBI Taxonomy" id="13290"/>
    <lineage>
        <taxon>Eukaryota</taxon>
        <taxon>Fungi</taxon>
        <taxon>Dikarya</taxon>
        <taxon>Basidiomycota</taxon>
        <taxon>Ustilaginomycotina</taxon>
        <taxon>Exobasidiomycetes</taxon>
        <taxon>Tilletiales</taxon>
        <taxon>Tilletiaceae</taxon>
        <taxon>Tilletia</taxon>
    </lineage>
</organism>
<keyword evidence="5" id="KW-1185">Reference proteome</keyword>
<dbReference type="EMBL" id="LWDD02000390">
    <property type="protein sequence ID" value="KAE8261261.1"/>
    <property type="molecule type" value="Genomic_DNA"/>
</dbReference>
<dbReference type="Proteomes" id="UP000836402">
    <property type="component" value="Unassembled WGS sequence"/>
</dbReference>
<reference evidence="3" key="1">
    <citation type="submission" date="2016-04" db="EMBL/GenBank/DDBJ databases">
        <authorList>
            <person name="Nguyen H.D."/>
            <person name="Kesanakurti P."/>
            <person name="Cullis J."/>
            <person name="Levesque C.A."/>
            <person name="Hambleton S."/>
        </authorList>
    </citation>
    <scope>NUCLEOTIDE SEQUENCE</scope>
    <source>
        <strain evidence="3">DAOMC 238032</strain>
    </source>
</reference>